<dbReference type="RefSeq" id="WP_147086147.1">
    <property type="nucleotide sequence ID" value="NZ_VORM01000006.1"/>
</dbReference>
<keyword evidence="1" id="KW-0732">Signal</keyword>
<dbReference type="EMBL" id="VORO01000007">
    <property type="protein sequence ID" value="TXD89394.1"/>
    <property type="molecule type" value="Genomic_DNA"/>
</dbReference>
<gene>
    <name evidence="3" type="ORF">ESY86_08370</name>
</gene>
<dbReference type="Gene3D" id="2.60.40.10">
    <property type="entry name" value="Immunoglobulins"/>
    <property type="match status" value="1"/>
</dbReference>
<dbReference type="SUPFAM" id="SSF49265">
    <property type="entry name" value="Fibronectin type III"/>
    <property type="match status" value="1"/>
</dbReference>
<dbReference type="OrthoDB" id="1488818at2"/>
<proteinExistence type="predicted"/>
<dbReference type="NCBIfam" id="NF038133">
    <property type="entry name" value="choice_anch_L"/>
    <property type="match status" value="1"/>
</dbReference>
<evidence type="ECO:0000313" key="4">
    <source>
        <dbReference type="Proteomes" id="UP000321578"/>
    </source>
</evidence>
<feature type="chain" id="PRO_5022879320" evidence="1">
    <location>
        <begin position="19"/>
        <end position="1639"/>
    </location>
</feature>
<dbReference type="Pfam" id="PF00041">
    <property type="entry name" value="fn3"/>
    <property type="match status" value="1"/>
</dbReference>
<feature type="signal peptide" evidence="1">
    <location>
        <begin position="1"/>
        <end position="18"/>
    </location>
</feature>
<dbReference type="SMART" id="SM00060">
    <property type="entry name" value="FN3"/>
    <property type="match status" value="1"/>
</dbReference>
<dbReference type="InterPro" id="IPR013783">
    <property type="entry name" value="Ig-like_fold"/>
</dbReference>
<sequence length="1639" mass="175335">MKKVTLLLMFCSIFGMQAQIYLQENFDTAIPATWTVTDEGGATGDSWISGKQAGTNSFDGTNAALVNSDANGADTHLIETLTSPVFDASDASALFLDFKQYYLNIGPDFSKVEIFDGTNWIEVLNQTATVGSFATPNEQHIDITQYANANMQVRFIYDDGDVWAWYWMVDDVLVYNSTCNFPSALSVASITETTADLSWTPGGVETAWELINQEADGPVPTEGDTGTATSNNPYTVSGLTLGTNYEFYVRANCGAEDGNSNWAGPFAYRVSGVGEVCGNPILIDTALPYTTTDSTSDYGDDYSGSPGEACGSGFGYLNGDDVVYSYTPAADTSIDITLSALNSNYAGIFVYTDCANIGTQCDAGAVNGFASGNLVIDNYAVTNGQTYYIVISTWAAPQSTDYTLTLTENTCVDPQATFSVLSDCDNAPQFFIEADLTSLGSASAVTISDDQGSDAQTVSALGIVSFGPFPNNTPVEITIANNDDANCVITSTGLTQQYCLDTIVDCTAGPINAFYCYQNSDTNQFSYTSTDGSSLRLTINSGEVEGAPWDFLVILDSDGVTQLYNGEGNDGDISGLVFQSSGDTIYFQITSDTSVSCESGSFSEGIDYTVVCATCVNPTATYNVVSDCVNGPQFFVDVDITDLGSASALTVTDNQSSDPQPVTETGTVTFGPFANNTPVEITISNDDDNNCTIESNSLTQEFCFDTLIDCSAGPYTVSYCYIANDTNQFSYTSNDGTPLNLTINSGEVEGDPFDFLIILDSDGVTELYNGEGNNGDLAGLTFQSTGDTIYFQIESDFSVSCESGTFDEGINYTVSCATCINPAATYQIVDDCDNGEQFLIDVNLSTIGDASSVTISNNVNADTTTATEAGIYQIGPFPFLTDVIVTLSNDQDVNCVVNSSAFQLSACPPENDNPCNATTVAVNDDASCTLFASGTLLEATPSGIASGSCAGNPNDDVWFQFTASSEFQIVQMLNIDSTGFFENIDHAVYSGSCEAPVELYCSAGEASITPELTVGDTYFVRVFSAGNLPTDYTFDLCIKPGTGNVTVDQEEYTVEQLVTDVLINSPCAQVTNITFSTGTNFGSTNGIGYFEAEEGSFPFTEGLVLTTGNASRAAGPNFDNLSDGFEGDWVGDADLDAIVADETFNATIVEFDFVPLSNEISFDFIMASEEYDQGFFECEYSDAFAFFLTDEDGNTTNLAVLPGTNTPILVTNIHPDNGSCPAVNEEYFGEYIPTGLPPISFDGRTAVFTAFSEVNLGETYHIKLVIADARDTAFDSGVFLKAGSFDIGEIDLGADITVEAGTATCNGAPVTIQTTAVNVNHVWYKDGFEIVGETSNVLTVTEEGTYTVQIIFSAQCNVSDEIVIEYLPLPQIAETPPSLVGCSIGAGTAVFTLEDNNTEILAGVDDNSNYTISYHLSEEAATNGDNALQSPYTSVSNPQTVYALVTNNTTGCEETTSFDLILGIEPETTFTEDFDYEVCPDAVNPIIITATAVNYELSNVNIQWYRDGQPEPIAGQSGLTLPVLEGDIYTIVVTFNDTGCSASQDIEVITLESCVIPQGISPNNDGKNDRFDLSNFRVTSLEIFNRYGSSVYEKTGSYVDEWFGQAENGDELPVGTYFYSIQFEDGERVTGWVYIQREN</sequence>
<dbReference type="NCBIfam" id="NF038128">
    <property type="entry name" value="choice_anch_J"/>
    <property type="match status" value="1"/>
</dbReference>
<evidence type="ECO:0000259" key="2">
    <source>
        <dbReference type="PROSITE" id="PS50853"/>
    </source>
</evidence>
<evidence type="ECO:0000313" key="3">
    <source>
        <dbReference type="EMBL" id="TXD89394.1"/>
    </source>
</evidence>
<comment type="caution">
    <text evidence="3">The sequence shown here is derived from an EMBL/GenBank/DDBJ whole genome shotgun (WGS) entry which is preliminary data.</text>
</comment>
<dbReference type="InterPro" id="IPR026341">
    <property type="entry name" value="T9SS_type_B"/>
</dbReference>
<protein>
    <submittedName>
        <fullName evidence="3">T9SS type B sorting domain-containing protein</fullName>
    </submittedName>
</protein>
<dbReference type="InterPro" id="IPR049804">
    <property type="entry name" value="Choice_anch_L"/>
</dbReference>
<reference evidence="3 4" key="1">
    <citation type="submission" date="2019-08" db="EMBL/GenBank/DDBJ databases">
        <title>Genomes of Subsaximicrobium wynnwilliamsii strains.</title>
        <authorList>
            <person name="Bowman J.P."/>
        </authorList>
    </citation>
    <scope>NUCLEOTIDE SEQUENCE [LARGE SCALE GENOMIC DNA]</scope>
    <source>
        <strain evidence="3 4">2-80-2</strain>
    </source>
</reference>
<name>A0A5C6ZJA7_9FLAO</name>
<dbReference type="CDD" id="cd00063">
    <property type="entry name" value="FN3"/>
    <property type="match status" value="1"/>
</dbReference>
<dbReference type="PROSITE" id="PS50853">
    <property type="entry name" value="FN3"/>
    <property type="match status" value="1"/>
</dbReference>
<dbReference type="InterPro" id="IPR036116">
    <property type="entry name" value="FN3_sf"/>
</dbReference>
<accession>A0A5C6ZJA7</accession>
<organism evidence="3 4">
    <name type="scientific">Subsaximicrobium wynnwilliamsii</name>
    <dbReference type="NCBI Taxonomy" id="291179"/>
    <lineage>
        <taxon>Bacteria</taxon>
        <taxon>Pseudomonadati</taxon>
        <taxon>Bacteroidota</taxon>
        <taxon>Flavobacteriia</taxon>
        <taxon>Flavobacteriales</taxon>
        <taxon>Flavobacteriaceae</taxon>
        <taxon>Subsaximicrobium</taxon>
    </lineage>
</organism>
<dbReference type="NCBIfam" id="TIGR04131">
    <property type="entry name" value="Bac_Flav_CTERM"/>
    <property type="match status" value="1"/>
</dbReference>
<feature type="domain" description="Fibronectin type-III" evidence="2">
    <location>
        <begin position="181"/>
        <end position="273"/>
    </location>
</feature>
<dbReference type="Proteomes" id="UP000321578">
    <property type="component" value="Unassembled WGS sequence"/>
</dbReference>
<evidence type="ECO:0000256" key="1">
    <source>
        <dbReference type="SAM" id="SignalP"/>
    </source>
</evidence>
<dbReference type="Pfam" id="PF13585">
    <property type="entry name" value="CHU_C"/>
    <property type="match status" value="1"/>
</dbReference>
<dbReference type="InterPro" id="IPR003961">
    <property type="entry name" value="FN3_dom"/>
</dbReference>
<keyword evidence="4" id="KW-1185">Reference proteome</keyword>